<dbReference type="GO" id="GO:0051301">
    <property type="term" value="P:cell division"/>
    <property type="evidence" value="ECO:0007669"/>
    <property type="project" value="UniProtKB-KW"/>
</dbReference>
<dbReference type="InterPro" id="IPR018109">
    <property type="entry name" value="Folylpolyglutamate_synth_CS"/>
</dbReference>
<evidence type="ECO:0000256" key="7">
    <source>
        <dbReference type="ARBA" id="ARBA00022605"/>
    </source>
</evidence>
<dbReference type="GO" id="GO:0009252">
    <property type="term" value="P:peptidoglycan biosynthetic process"/>
    <property type="evidence" value="ECO:0007669"/>
    <property type="project" value="UniProtKB-KW"/>
</dbReference>
<dbReference type="CDD" id="cd04238">
    <property type="entry name" value="AAK_NAGK-like"/>
    <property type="match status" value="1"/>
</dbReference>
<comment type="pathway">
    <text evidence="1 16">Cell wall biogenesis; peptidoglycan biosynthesis.</text>
</comment>
<dbReference type="InterPro" id="IPR001048">
    <property type="entry name" value="Asp/Glu/Uridylate_kinase"/>
</dbReference>
<name>A0A9D0YSQ8_9FIRM</name>
<feature type="domain" description="Aspartate/glutamate/uridylate kinase" evidence="17">
    <location>
        <begin position="532"/>
        <end position="765"/>
    </location>
</feature>
<reference evidence="20" key="2">
    <citation type="journal article" date="2021" name="PeerJ">
        <title>Extensive microbial diversity within the chicken gut microbiome revealed by metagenomics and culture.</title>
        <authorList>
            <person name="Gilroy R."/>
            <person name="Ravi A."/>
            <person name="Getino M."/>
            <person name="Pursley I."/>
            <person name="Horton D.L."/>
            <person name="Alikhan N.F."/>
            <person name="Baker D."/>
            <person name="Gharbi K."/>
            <person name="Hall N."/>
            <person name="Watson M."/>
            <person name="Adriaenssens E.M."/>
            <person name="Foster-Nyarko E."/>
            <person name="Jarju S."/>
            <person name="Secka A."/>
            <person name="Antonio M."/>
            <person name="Oren A."/>
            <person name="Chaudhuri R.R."/>
            <person name="La Ragione R."/>
            <person name="Hildebrand F."/>
            <person name="Pallen M.J."/>
        </authorList>
    </citation>
    <scope>NUCLEOTIDE SEQUENCE</scope>
    <source>
        <strain evidence="20">ChiGjej2B2-12916</strain>
    </source>
</reference>
<dbReference type="InterPro" id="IPR013221">
    <property type="entry name" value="Mur_ligase_cen"/>
</dbReference>
<dbReference type="HAMAP" id="MF_00082">
    <property type="entry name" value="ArgB"/>
    <property type="match status" value="1"/>
</dbReference>
<keyword evidence="5 15" id="KW-0055">Arginine biosynthesis</keyword>
<comment type="caution">
    <text evidence="20">The sequence shown here is derived from an EMBL/GenBank/DDBJ whole genome shotgun (WGS) entry which is preliminary data.</text>
</comment>
<feature type="domain" description="Mur ligase C-terminal" evidence="18">
    <location>
        <begin position="346"/>
        <end position="475"/>
    </location>
</feature>
<dbReference type="Gene3D" id="3.90.190.20">
    <property type="entry name" value="Mur ligase, C-terminal domain"/>
    <property type="match status" value="1"/>
</dbReference>
<dbReference type="InterPro" id="IPR005761">
    <property type="entry name" value="UDP-N-AcMur-Glu-dNH2Pim_ligase"/>
</dbReference>
<dbReference type="InterPro" id="IPR036615">
    <property type="entry name" value="Mur_ligase_C_dom_sf"/>
</dbReference>
<dbReference type="EC" id="2.7.2.8" evidence="15"/>
<keyword evidence="9 15" id="KW-0547">Nucleotide-binding</keyword>
<gene>
    <name evidence="15 20" type="primary">argB</name>
    <name evidence="20" type="ORF">IAD31_06545</name>
</gene>
<evidence type="ECO:0000256" key="3">
    <source>
        <dbReference type="ARBA" id="ARBA00005898"/>
    </source>
</evidence>
<dbReference type="PRINTS" id="PR00474">
    <property type="entry name" value="GLU5KINASE"/>
</dbReference>
<keyword evidence="11 15" id="KW-0067">ATP-binding</keyword>
<dbReference type="GO" id="GO:0008360">
    <property type="term" value="P:regulation of cell shape"/>
    <property type="evidence" value="ECO:0007669"/>
    <property type="project" value="UniProtKB-KW"/>
</dbReference>
<evidence type="ECO:0000259" key="17">
    <source>
        <dbReference type="Pfam" id="PF00696"/>
    </source>
</evidence>
<sequence length="789" mass="85586">MNLTKYSLGEYTSLLTTKNLLADPLPAGLDLSRTVELVSYDSKNVVPGTLFLCKGAHFRPEYLQQAADRGAFAYVSETPYPEVDLPCIHVTDMRQVIAPFAVQYYNDPSRLLNVIGITGTKGKSSTTYYLKYILDEYLSSRKVRCGVISSIDTYDGVEEFESHLTTPEPLELQKHFANALSSGLGYLTMEVSSQALKYHRTLGTRFAAACFLNIGTDHISPIEHPDFEDYFQSKLKIFAQAEVSCVNLDCDHADRVEEAARRDCRRVVTFSRTNPKADVYGSHIRKRGNDIIFRVTIAGGQSREFQLTMPGLFNTENALAAIAVCHALGIPQQCIYVGLMKARVPGRMEVYTNANDHITAIVDYAHNRMSFETLFKSVLEEYPGRRIVTVFGCPGKKALDRRRDLGEVSGKYSDLVVLTEEDSGEEDTVSICQEIATHVAQQGCAYEIQPNRGEAIRQAILGCDKPTVILITGKGAETRQKRGLEYIDTPSDVDYSKTFLQEYDVIHGLDGLEKVRSISSVLPALKEMAGQTVVVKYGGSALGPDGAVDSILQDVATLQMAGLRVVLVHGGGKNITALLERLNVPTHFENGYRVTDDAALGVAEMALSAQVNKSIVSALNDLDVSAVGVSGKDGHLITAQCKNPALGRVGQITQVDTRLLETLLGAGFLPVVSPIAGGDGAGYNCNADDAAQAIAEALHAHRLVFLTDVGGILIDSHNTKTAVAHMDAQRAKELMDAGLIAGGMVPKVQGCLHALESGVGEVSILDGHCEHVLLLDVLHQRVSGTILTP</sequence>
<evidence type="ECO:0000256" key="15">
    <source>
        <dbReference type="HAMAP-Rule" id="MF_00082"/>
    </source>
</evidence>
<evidence type="ECO:0000259" key="18">
    <source>
        <dbReference type="Pfam" id="PF02875"/>
    </source>
</evidence>
<keyword evidence="12 16" id="KW-0133">Cell shape</keyword>
<dbReference type="GO" id="GO:0005524">
    <property type="term" value="F:ATP binding"/>
    <property type="evidence" value="ECO:0007669"/>
    <property type="project" value="UniProtKB-UniRule"/>
</dbReference>
<dbReference type="Pfam" id="PF08245">
    <property type="entry name" value="Mur_ligase_M"/>
    <property type="match status" value="1"/>
</dbReference>
<dbReference type="GO" id="GO:0004326">
    <property type="term" value="F:tetrahydrofolylpolyglutamate synthase activity"/>
    <property type="evidence" value="ECO:0007669"/>
    <property type="project" value="InterPro"/>
</dbReference>
<evidence type="ECO:0000256" key="16">
    <source>
        <dbReference type="RuleBase" id="RU004135"/>
    </source>
</evidence>
<keyword evidence="7 15" id="KW-0028">Amino-acid biosynthesis</keyword>
<dbReference type="Proteomes" id="UP000886879">
    <property type="component" value="Unassembled WGS sequence"/>
</dbReference>
<dbReference type="InterPro" id="IPR036565">
    <property type="entry name" value="Mur-like_cat_sf"/>
</dbReference>
<comment type="subcellular location">
    <subcellularLocation>
        <location evidence="15 16">Cytoplasm</location>
    </subcellularLocation>
</comment>
<dbReference type="Pfam" id="PF02875">
    <property type="entry name" value="Mur_ligase_C"/>
    <property type="match status" value="1"/>
</dbReference>
<feature type="site" description="Transition state stabilizer" evidence="15">
    <location>
        <position position="747"/>
    </location>
</feature>
<evidence type="ECO:0000256" key="6">
    <source>
        <dbReference type="ARBA" id="ARBA00022598"/>
    </source>
</evidence>
<accession>A0A9D0YSQ8</accession>
<evidence type="ECO:0000256" key="9">
    <source>
        <dbReference type="ARBA" id="ARBA00022741"/>
    </source>
</evidence>
<dbReference type="NCBIfam" id="TIGR01085">
    <property type="entry name" value="murE"/>
    <property type="match status" value="1"/>
</dbReference>
<feature type="binding site" evidence="15">
    <location>
        <position position="684"/>
    </location>
    <ligand>
        <name>substrate</name>
    </ligand>
</feature>
<dbReference type="InterPro" id="IPR004101">
    <property type="entry name" value="Mur_ligase_C"/>
</dbReference>
<keyword evidence="10 15" id="KW-0418">Kinase</keyword>
<comment type="similarity">
    <text evidence="3">Belongs to the MurCDEF family. MurE subfamily.</text>
</comment>
<evidence type="ECO:0000256" key="4">
    <source>
        <dbReference type="ARBA" id="ARBA00022490"/>
    </source>
</evidence>
<reference evidence="20" key="1">
    <citation type="submission" date="2020-10" db="EMBL/GenBank/DDBJ databases">
        <authorList>
            <person name="Gilroy R."/>
        </authorList>
    </citation>
    <scope>NUCLEOTIDE SEQUENCE</scope>
    <source>
        <strain evidence="20">ChiGjej2B2-12916</strain>
    </source>
</reference>
<evidence type="ECO:0000256" key="1">
    <source>
        <dbReference type="ARBA" id="ARBA00004752"/>
    </source>
</evidence>
<dbReference type="InterPro" id="IPR035911">
    <property type="entry name" value="MurE/MurF_N"/>
</dbReference>
<dbReference type="InterPro" id="IPR001057">
    <property type="entry name" value="Glu/AcGlu_kinase"/>
</dbReference>
<dbReference type="NCBIfam" id="TIGR00761">
    <property type="entry name" value="argB"/>
    <property type="match status" value="1"/>
</dbReference>
<dbReference type="Gene3D" id="3.40.1160.10">
    <property type="entry name" value="Acetylglutamate kinase-like"/>
    <property type="match status" value="1"/>
</dbReference>
<dbReference type="EMBL" id="DVFO01000065">
    <property type="protein sequence ID" value="HIQ61238.1"/>
    <property type="molecule type" value="Genomic_DNA"/>
</dbReference>
<evidence type="ECO:0000256" key="14">
    <source>
        <dbReference type="ARBA" id="ARBA00023316"/>
    </source>
</evidence>
<dbReference type="GO" id="GO:0042450">
    <property type="term" value="P:L-arginine biosynthetic process via ornithine"/>
    <property type="evidence" value="ECO:0007669"/>
    <property type="project" value="UniProtKB-UniRule"/>
</dbReference>
<feature type="domain" description="Mur ligase central" evidence="19">
    <location>
        <begin position="117"/>
        <end position="325"/>
    </location>
</feature>
<feature type="binding site" evidence="15">
    <location>
        <position position="593"/>
    </location>
    <ligand>
        <name>substrate</name>
    </ligand>
</feature>
<dbReference type="Gene3D" id="3.40.1390.10">
    <property type="entry name" value="MurE/MurF, N-terminal domain"/>
    <property type="match status" value="1"/>
</dbReference>
<keyword evidence="16" id="KW-0132">Cell division</keyword>
<keyword evidence="4 15" id="KW-0963">Cytoplasm</keyword>
<evidence type="ECO:0000256" key="13">
    <source>
        <dbReference type="ARBA" id="ARBA00022984"/>
    </source>
</evidence>
<evidence type="ECO:0000256" key="12">
    <source>
        <dbReference type="ARBA" id="ARBA00022960"/>
    </source>
</evidence>
<evidence type="ECO:0000259" key="19">
    <source>
        <dbReference type="Pfam" id="PF08245"/>
    </source>
</evidence>
<comment type="function">
    <text evidence="15">Catalyzes the ATP-dependent phosphorylation of N-acetyl-L-glutamate.</text>
</comment>
<organism evidence="20 21">
    <name type="scientific">Candidatus Enterenecus faecium</name>
    <dbReference type="NCBI Taxonomy" id="2840780"/>
    <lineage>
        <taxon>Bacteria</taxon>
        <taxon>Bacillati</taxon>
        <taxon>Bacillota</taxon>
        <taxon>Clostridia</taxon>
        <taxon>Eubacteriales</taxon>
        <taxon>Candidatus Enterenecus</taxon>
    </lineage>
</organism>
<dbReference type="PANTHER" id="PTHR23135">
    <property type="entry name" value="MUR LIGASE FAMILY MEMBER"/>
    <property type="match status" value="1"/>
</dbReference>
<comment type="pathway">
    <text evidence="2 15">Amino-acid biosynthesis; L-arginine biosynthesis; N(2)-acetyl-L-ornithine from L-glutamate: step 2/4.</text>
</comment>
<dbReference type="FunFam" id="3.40.1160.10:FF:000004">
    <property type="entry name" value="Acetylglutamate kinase"/>
    <property type="match status" value="1"/>
</dbReference>
<dbReference type="AlphaFoldDB" id="A0A9D0YSQ8"/>
<feature type="site" description="Transition state stabilizer" evidence="15">
    <location>
        <position position="536"/>
    </location>
</feature>
<dbReference type="SUPFAM" id="SSF53633">
    <property type="entry name" value="Carbamate kinase-like"/>
    <property type="match status" value="1"/>
</dbReference>
<evidence type="ECO:0000256" key="10">
    <source>
        <dbReference type="ARBA" id="ARBA00022777"/>
    </source>
</evidence>
<dbReference type="SUPFAM" id="SSF53623">
    <property type="entry name" value="MurD-like peptide ligases, catalytic domain"/>
    <property type="match status" value="1"/>
</dbReference>
<dbReference type="SUPFAM" id="SSF53244">
    <property type="entry name" value="MurD-like peptide ligases, peptide-binding domain"/>
    <property type="match status" value="1"/>
</dbReference>
<keyword evidence="14 16" id="KW-0961">Cell wall biogenesis/degradation</keyword>
<dbReference type="GO" id="GO:0003991">
    <property type="term" value="F:acetylglutamate kinase activity"/>
    <property type="evidence" value="ECO:0007669"/>
    <property type="project" value="UniProtKB-UniRule"/>
</dbReference>
<dbReference type="InterPro" id="IPR036393">
    <property type="entry name" value="AceGlu_kinase-like_sf"/>
</dbReference>
<evidence type="ECO:0000256" key="2">
    <source>
        <dbReference type="ARBA" id="ARBA00004828"/>
    </source>
</evidence>
<dbReference type="GO" id="GO:0005737">
    <property type="term" value="C:cytoplasm"/>
    <property type="evidence" value="ECO:0007669"/>
    <property type="project" value="UniProtKB-SubCell"/>
</dbReference>
<proteinExistence type="inferred from homology"/>
<dbReference type="PROSITE" id="PS01011">
    <property type="entry name" value="FOLYLPOLYGLU_SYNT_1"/>
    <property type="match status" value="1"/>
</dbReference>
<evidence type="ECO:0000256" key="5">
    <source>
        <dbReference type="ARBA" id="ARBA00022571"/>
    </source>
</evidence>
<evidence type="ECO:0000313" key="21">
    <source>
        <dbReference type="Proteomes" id="UP000886879"/>
    </source>
</evidence>
<evidence type="ECO:0000256" key="8">
    <source>
        <dbReference type="ARBA" id="ARBA00022679"/>
    </source>
</evidence>
<dbReference type="GO" id="GO:0071555">
    <property type="term" value="P:cell wall organization"/>
    <property type="evidence" value="ECO:0007669"/>
    <property type="project" value="UniProtKB-KW"/>
</dbReference>
<dbReference type="Pfam" id="PF00696">
    <property type="entry name" value="AA_kinase"/>
    <property type="match status" value="1"/>
</dbReference>
<evidence type="ECO:0000256" key="11">
    <source>
        <dbReference type="ARBA" id="ARBA00022840"/>
    </source>
</evidence>
<keyword evidence="8 15" id="KW-0808">Transferase</keyword>
<dbReference type="SUPFAM" id="SSF63418">
    <property type="entry name" value="MurE/MurF N-terminal domain"/>
    <property type="match status" value="1"/>
</dbReference>
<keyword evidence="6" id="KW-0436">Ligase</keyword>
<comment type="catalytic activity">
    <reaction evidence="15">
        <text>N-acetyl-L-glutamate + ATP = N-acetyl-L-glutamyl 5-phosphate + ADP</text>
        <dbReference type="Rhea" id="RHEA:14629"/>
        <dbReference type="ChEBI" id="CHEBI:30616"/>
        <dbReference type="ChEBI" id="CHEBI:44337"/>
        <dbReference type="ChEBI" id="CHEBI:57936"/>
        <dbReference type="ChEBI" id="CHEBI:456216"/>
        <dbReference type="EC" id="2.7.2.8"/>
    </reaction>
</comment>
<protein>
    <recommendedName>
        <fullName evidence="15">Acetylglutamate kinase</fullName>
        <ecNumber evidence="15">2.7.2.8</ecNumber>
    </recommendedName>
    <alternativeName>
        <fullName evidence="15">N-acetyl-L-glutamate 5-phosphotransferase</fullName>
    </alternativeName>
    <alternativeName>
        <fullName evidence="15">NAG kinase</fullName>
        <shortName evidence="15">NAGK</shortName>
    </alternativeName>
</protein>
<evidence type="ECO:0000313" key="20">
    <source>
        <dbReference type="EMBL" id="HIQ61238.1"/>
    </source>
</evidence>
<keyword evidence="16" id="KW-0131">Cell cycle</keyword>
<dbReference type="Gene3D" id="3.40.1190.10">
    <property type="entry name" value="Mur-like, catalytic domain"/>
    <property type="match status" value="1"/>
</dbReference>
<comment type="similarity">
    <text evidence="15">Belongs to the acetylglutamate kinase family. ArgB subfamily.</text>
</comment>
<keyword evidence="13 16" id="KW-0573">Peptidoglycan synthesis</keyword>
<dbReference type="InterPro" id="IPR037528">
    <property type="entry name" value="ArgB"/>
</dbReference>
<dbReference type="InterPro" id="IPR004662">
    <property type="entry name" value="AcgluKinase_fam"/>
</dbReference>
<dbReference type="PANTHER" id="PTHR23135:SF4">
    <property type="entry name" value="UDP-N-ACETYLMURAMOYL-L-ALANYL-D-GLUTAMATE--2,6-DIAMINOPIMELATE LIGASE MURE HOMOLOG, CHLOROPLASTIC"/>
    <property type="match status" value="1"/>
</dbReference>
<feature type="binding site" evidence="15">
    <location>
        <begin position="571"/>
        <end position="572"/>
    </location>
    <ligand>
        <name>substrate</name>
    </ligand>
</feature>